<evidence type="ECO:0000313" key="4">
    <source>
        <dbReference type="Proteomes" id="UP000825009"/>
    </source>
</evidence>
<feature type="transmembrane region" description="Helical" evidence="1">
    <location>
        <begin position="180"/>
        <end position="202"/>
    </location>
</feature>
<dbReference type="PANTHER" id="PTHR22911">
    <property type="entry name" value="ACYL-MALONYL CONDENSING ENZYME-RELATED"/>
    <property type="match status" value="1"/>
</dbReference>
<dbReference type="AlphaFoldDB" id="A0A8F6TYC7"/>
<dbReference type="PANTHER" id="PTHR22911:SF135">
    <property type="entry name" value="BLR4310 PROTEIN"/>
    <property type="match status" value="1"/>
</dbReference>
<feature type="domain" description="EamA" evidence="2">
    <location>
        <begin position="8"/>
        <end position="140"/>
    </location>
</feature>
<dbReference type="GO" id="GO:0016020">
    <property type="term" value="C:membrane"/>
    <property type="evidence" value="ECO:0007669"/>
    <property type="project" value="InterPro"/>
</dbReference>
<evidence type="ECO:0000313" key="3">
    <source>
        <dbReference type="EMBL" id="QXT39977.1"/>
    </source>
</evidence>
<evidence type="ECO:0000259" key="2">
    <source>
        <dbReference type="Pfam" id="PF00892"/>
    </source>
</evidence>
<feature type="transmembrane region" description="Helical" evidence="1">
    <location>
        <begin position="96"/>
        <end position="114"/>
    </location>
</feature>
<sequence length="325" mass="34783">MQTSDTLKGALLGLLAFGIFSTHDIIVKYLGGTYSPIQIVFFSVLFGFPIVAFLLLRDSTEANLKPNHPWWIAGRTTASVVVGISAFYAFTVLPLAQVYAIIFAAPLLITLLAIPVLGEKVGWRRGLAVAVGLVGVIVVLQPGQTELSLGHGAALMAAVGGAVASVIVRKVGRAERSVVMLLYPMMANFVLMGAALPFYYIPMPVRDLAAVAVIAAFALTASACLIFAYRRAPAVMVAPMQYSQILWATVFGFLLFDESLDTPTLIGSIIIIGSGLYIVLREDRGGTSSNTPVLRTRTRFGSPSALRVAPFLSSERRGPRPPQSR</sequence>
<keyword evidence="4" id="KW-1185">Reference proteome</keyword>
<feature type="transmembrane region" description="Helical" evidence="1">
    <location>
        <begin position="126"/>
        <end position="143"/>
    </location>
</feature>
<feature type="transmembrane region" description="Helical" evidence="1">
    <location>
        <begin position="37"/>
        <end position="56"/>
    </location>
</feature>
<dbReference type="EMBL" id="CP079194">
    <property type="protein sequence ID" value="QXT39977.1"/>
    <property type="molecule type" value="Genomic_DNA"/>
</dbReference>
<feature type="domain" description="EamA" evidence="2">
    <location>
        <begin position="150"/>
        <end position="278"/>
    </location>
</feature>
<keyword evidence="1" id="KW-0472">Membrane</keyword>
<evidence type="ECO:0000256" key="1">
    <source>
        <dbReference type="SAM" id="Phobius"/>
    </source>
</evidence>
<dbReference type="Proteomes" id="UP000825009">
    <property type="component" value="Chromosome"/>
</dbReference>
<keyword evidence="1" id="KW-1133">Transmembrane helix</keyword>
<protein>
    <submittedName>
        <fullName evidence="3">DMT family transporter</fullName>
    </submittedName>
</protein>
<proteinExistence type="predicted"/>
<feature type="transmembrane region" description="Helical" evidence="1">
    <location>
        <begin position="149"/>
        <end position="168"/>
    </location>
</feature>
<accession>A0A8F6TYC7</accession>
<organism evidence="3 4">
    <name type="scientific">Gymnodinialimonas ceratoperidinii</name>
    <dbReference type="NCBI Taxonomy" id="2856823"/>
    <lineage>
        <taxon>Bacteria</taxon>
        <taxon>Pseudomonadati</taxon>
        <taxon>Pseudomonadota</taxon>
        <taxon>Alphaproteobacteria</taxon>
        <taxon>Rhodobacterales</taxon>
        <taxon>Paracoccaceae</taxon>
        <taxon>Gymnodinialimonas</taxon>
    </lineage>
</organism>
<reference evidence="3 4" key="1">
    <citation type="submission" date="2021-07" db="EMBL/GenBank/DDBJ databases">
        <title>A novel Jannaschia species isolated from marine dinoflagellate Ceratoperidinium margalefii.</title>
        <authorList>
            <person name="Jiang Y."/>
            <person name="Li Z."/>
        </authorList>
    </citation>
    <scope>NUCLEOTIDE SEQUENCE [LARGE SCALE GENOMIC DNA]</scope>
    <source>
        <strain evidence="3 4">J12C1-MA-4</strain>
    </source>
</reference>
<feature type="transmembrane region" description="Helical" evidence="1">
    <location>
        <begin position="12"/>
        <end position="31"/>
    </location>
</feature>
<feature type="transmembrane region" description="Helical" evidence="1">
    <location>
        <begin position="68"/>
        <end position="90"/>
    </location>
</feature>
<dbReference type="RefSeq" id="WP_219002999.1">
    <property type="nucleotide sequence ID" value="NZ_CP079194.1"/>
</dbReference>
<dbReference type="InterPro" id="IPR000620">
    <property type="entry name" value="EamA_dom"/>
</dbReference>
<feature type="transmembrane region" description="Helical" evidence="1">
    <location>
        <begin position="208"/>
        <end position="229"/>
    </location>
</feature>
<dbReference type="Pfam" id="PF00892">
    <property type="entry name" value="EamA"/>
    <property type="match status" value="2"/>
</dbReference>
<dbReference type="KEGG" id="gce:KYE46_01565"/>
<keyword evidence="1" id="KW-0812">Transmembrane</keyword>
<gene>
    <name evidence="3" type="ORF">KYE46_01565</name>
</gene>
<name>A0A8F6TYC7_9RHOB</name>
<feature type="transmembrane region" description="Helical" evidence="1">
    <location>
        <begin position="262"/>
        <end position="280"/>
    </location>
</feature>